<dbReference type="PANTHER" id="PTHR47821">
    <property type="entry name" value="PHOSPHOGLYCERATE MUTASE FAMILY PROTEIN"/>
    <property type="match status" value="1"/>
</dbReference>
<dbReference type="OrthoDB" id="354304at2759"/>
<dbReference type="EMBL" id="SNRW01003143">
    <property type="protein sequence ID" value="KAA6390680.1"/>
    <property type="molecule type" value="Genomic_DNA"/>
</dbReference>
<dbReference type="SUPFAM" id="SSF53254">
    <property type="entry name" value="Phosphoglycerate mutase-like"/>
    <property type="match status" value="1"/>
</dbReference>
<evidence type="ECO:0000313" key="2">
    <source>
        <dbReference type="Proteomes" id="UP000324800"/>
    </source>
</evidence>
<organism evidence="1 2">
    <name type="scientific">Streblomastix strix</name>
    <dbReference type="NCBI Taxonomy" id="222440"/>
    <lineage>
        <taxon>Eukaryota</taxon>
        <taxon>Metamonada</taxon>
        <taxon>Preaxostyla</taxon>
        <taxon>Oxymonadida</taxon>
        <taxon>Streblomastigidae</taxon>
        <taxon>Streblomastix</taxon>
    </lineage>
</organism>
<dbReference type="Gene3D" id="3.40.50.1240">
    <property type="entry name" value="Phosphoglycerate mutase-like"/>
    <property type="match status" value="1"/>
</dbReference>
<dbReference type="InterPro" id="IPR029033">
    <property type="entry name" value="His_PPase_superfam"/>
</dbReference>
<accession>A0A5J4W7B2</accession>
<protein>
    <submittedName>
        <fullName evidence="1">Putative histidine phosphatase family protein</fullName>
    </submittedName>
</protein>
<dbReference type="PANTHER" id="PTHR47821:SF2">
    <property type="entry name" value="PHOSPHOGLYCERATE MUTASE FAMILY PROTEIN"/>
    <property type="match status" value="1"/>
</dbReference>
<sequence>MAENKVTFFALRHAESTAILLKQIQSAPEQCIDNFGITDLGKEQSRTASLNFYNLIKDQLIMRQPTQIEIISSDFLRARETQILFFKSLQNLLQSNKKNDTDFIPSVSTRIDERLRERNFGNLNGQSITKYNDVWAHDIQDSSTSIEGAESCKQVSLRLMAFLNDCLKSKNSSIGKKKETGRNEERIVVCVSHGDTLQILQTCFIKMNPGIHRSLPHLKTAEIRLLGEWNE</sequence>
<dbReference type="AlphaFoldDB" id="A0A5J4W7B2"/>
<gene>
    <name evidence="1" type="ORF">EZS28_013793</name>
</gene>
<comment type="caution">
    <text evidence="1">The sequence shown here is derived from an EMBL/GenBank/DDBJ whole genome shotgun (WGS) entry which is preliminary data.</text>
</comment>
<evidence type="ECO:0000313" key="1">
    <source>
        <dbReference type="EMBL" id="KAA6390680.1"/>
    </source>
</evidence>
<proteinExistence type="predicted"/>
<reference evidence="1 2" key="1">
    <citation type="submission" date="2019-03" db="EMBL/GenBank/DDBJ databases">
        <title>Single cell metagenomics reveals metabolic interactions within the superorganism composed of flagellate Streblomastix strix and complex community of Bacteroidetes bacteria on its surface.</title>
        <authorList>
            <person name="Treitli S.C."/>
            <person name="Kolisko M."/>
            <person name="Husnik F."/>
            <person name="Keeling P."/>
            <person name="Hampl V."/>
        </authorList>
    </citation>
    <scope>NUCLEOTIDE SEQUENCE [LARGE SCALE GENOMIC DNA]</scope>
    <source>
        <strain evidence="1">ST1C</strain>
    </source>
</reference>
<dbReference type="Pfam" id="PF00300">
    <property type="entry name" value="His_Phos_1"/>
    <property type="match status" value="1"/>
</dbReference>
<name>A0A5J4W7B2_9EUKA</name>
<dbReference type="InterPro" id="IPR013078">
    <property type="entry name" value="His_Pase_superF_clade-1"/>
</dbReference>
<dbReference type="Proteomes" id="UP000324800">
    <property type="component" value="Unassembled WGS sequence"/>
</dbReference>